<proteinExistence type="predicted"/>
<dbReference type="PANTHER" id="PTHR36112:SF1">
    <property type="entry name" value="RIBOSOMAL RNA SMALL SUBUNIT METHYLTRANSFERASE J"/>
    <property type="match status" value="1"/>
</dbReference>
<dbReference type="CDD" id="cd02440">
    <property type="entry name" value="AdoMet_MTases"/>
    <property type="match status" value="1"/>
</dbReference>
<dbReference type="Gene3D" id="3.40.50.150">
    <property type="entry name" value="Vaccinia Virus protein VP39"/>
    <property type="match status" value="1"/>
</dbReference>
<dbReference type="PANTHER" id="PTHR36112">
    <property type="entry name" value="RIBOSOMAL RNA SMALL SUBUNIT METHYLTRANSFERASE J"/>
    <property type="match status" value="1"/>
</dbReference>
<dbReference type="EMBL" id="FOGT01000002">
    <property type="protein sequence ID" value="SER58991.1"/>
    <property type="molecule type" value="Genomic_DNA"/>
</dbReference>
<reference evidence="2" key="1">
    <citation type="submission" date="2016-10" db="EMBL/GenBank/DDBJ databases">
        <authorList>
            <person name="Varghese N."/>
            <person name="Submissions S."/>
        </authorList>
    </citation>
    <scope>NUCLEOTIDE SEQUENCE [LARGE SCALE GENOMIC DNA]</scope>
    <source>
        <strain evidence="2">S9</strain>
    </source>
</reference>
<dbReference type="InterPro" id="IPR029063">
    <property type="entry name" value="SAM-dependent_MTases_sf"/>
</dbReference>
<dbReference type="STRING" id="1601833.SAMN05518684_102181"/>
<keyword evidence="1" id="KW-0808">Transferase</keyword>
<organism evidence="1 2">
    <name type="scientific">Salipaludibacillus aurantiacus</name>
    <dbReference type="NCBI Taxonomy" id="1601833"/>
    <lineage>
        <taxon>Bacteria</taxon>
        <taxon>Bacillati</taxon>
        <taxon>Bacillota</taxon>
        <taxon>Bacilli</taxon>
        <taxon>Bacillales</taxon>
        <taxon>Bacillaceae</taxon>
    </lineage>
</organism>
<dbReference type="GO" id="GO:0008990">
    <property type="term" value="F:rRNA (guanine-N2-)-methyltransferase activity"/>
    <property type="evidence" value="ECO:0007669"/>
    <property type="project" value="InterPro"/>
</dbReference>
<accession>A0A1H9QEL9</accession>
<evidence type="ECO:0000313" key="2">
    <source>
        <dbReference type="Proteomes" id="UP000198571"/>
    </source>
</evidence>
<dbReference type="SUPFAM" id="SSF53335">
    <property type="entry name" value="S-adenosyl-L-methionine-dependent methyltransferases"/>
    <property type="match status" value="1"/>
</dbReference>
<sequence>MIEYGIVTTPGRPSSHAVLKAQQLAGKWGLPFARRNKRSLKRMIEDYGAPVFIVSRERIEVHKGAGCPPFFFHPNGAMFRAKQFYRYGKDPLVDACRLQPGDTVVDATLGLASDAQLASLAVGEKGKVTGLESSPVIAAIVKEGLLSYQSSFQPLNEAMKRIKAVNARHGEWLRNQPDNSADVIYFDPMFEETVKQSNGFQPVRSFASKETLTGSVIEEAMRVARKRIVLKDHFRSRRFEEFGFKVHIRPSASYHFGVIETEKSEMK</sequence>
<dbReference type="InterPro" id="IPR007536">
    <property type="entry name" value="16SrRNA_methylTrfase_J"/>
</dbReference>
<gene>
    <name evidence="1" type="ORF">SAMN05518684_102181</name>
</gene>
<dbReference type="OrthoDB" id="1653798at2"/>
<protein>
    <submittedName>
        <fullName evidence="1">Putative SAM-dependent methyltransferase</fullName>
    </submittedName>
</protein>
<keyword evidence="2" id="KW-1185">Reference proteome</keyword>
<dbReference type="Proteomes" id="UP000198571">
    <property type="component" value="Unassembled WGS sequence"/>
</dbReference>
<dbReference type="AlphaFoldDB" id="A0A1H9QEL9"/>
<evidence type="ECO:0000313" key="1">
    <source>
        <dbReference type="EMBL" id="SER58991.1"/>
    </source>
</evidence>
<dbReference type="RefSeq" id="WP_093047513.1">
    <property type="nucleotide sequence ID" value="NZ_FOGT01000002.1"/>
</dbReference>
<name>A0A1H9QEL9_9BACI</name>
<dbReference type="Pfam" id="PF04445">
    <property type="entry name" value="SAM_MT"/>
    <property type="match status" value="1"/>
</dbReference>
<keyword evidence="1" id="KW-0489">Methyltransferase</keyword>